<evidence type="ECO:0000313" key="2">
    <source>
        <dbReference type="Proteomes" id="UP001060215"/>
    </source>
</evidence>
<dbReference type="EMBL" id="CM045770">
    <property type="protein sequence ID" value="KAI7991999.1"/>
    <property type="molecule type" value="Genomic_DNA"/>
</dbReference>
<sequence length="183" mass="21055">MLISYSQEIVDGEPIYVSSNCLPIKACKFEPAGHSFHTAALRLSGFFEEEDADGGANVSNDKEYVPSSSHIALKVKKSGLEGKQQDHYAFFGLEPFKVDGKAKFKATDKARKEDYARIVLLLTMPIKETLESRKERRRKRPRSERKKEAKYPAKKLRGERGNQDYQERDARRRKRKDVFLKSL</sequence>
<accession>A0ACC0FUF5</accession>
<comment type="caution">
    <text evidence="1">The sequence shown here is derived from an EMBL/GenBank/DDBJ whole genome shotgun (WGS) entry which is preliminary data.</text>
</comment>
<evidence type="ECO:0000313" key="1">
    <source>
        <dbReference type="EMBL" id="KAI7991999.1"/>
    </source>
</evidence>
<dbReference type="Proteomes" id="UP001060215">
    <property type="component" value="Chromosome 13"/>
</dbReference>
<organism evidence="1 2">
    <name type="scientific">Camellia lanceoleosa</name>
    <dbReference type="NCBI Taxonomy" id="1840588"/>
    <lineage>
        <taxon>Eukaryota</taxon>
        <taxon>Viridiplantae</taxon>
        <taxon>Streptophyta</taxon>
        <taxon>Embryophyta</taxon>
        <taxon>Tracheophyta</taxon>
        <taxon>Spermatophyta</taxon>
        <taxon>Magnoliopsida</taxon>
        <taxon>eudicotyledons</taxon>
        <taxon>Gunneridae</taxon>
        <taxon>Pentapetalae</taxon>
        <taxon>asterids</taxon>
        <taxon>Ericales</taxon>
        <taxon>Theaceae</taxon>
        <taxon>Camellia</taxon>
    </lineage>
</organism>
<reference evidence="1 2" key="1">
    <citation type="journal article" date="2022" name="Plant J.">
        <title>Chromosome-level genome of Camellia lanceoleosa provides a valuable resource for understanding genome evolution and self-incompatibility.</title>
        <authorList>
            <person name="Gong W."/>
            <person name="Xiao S."/>
            <person name="Wang L."/>
            <person name="Liao Z."/>
            <person name="Chang Y."/>
            <person name="Mo W."/>
            <person name="Hu G."/>
            <person name="Li W."/>
            <person name="Zhao G."/>
            <person name="Zhu H."/>
            <person name="Hu X."/>
            <person name="Ji K."/>
            <person name="Xiang X."/>
            <person name="Song Q."/>
            <person name="Yuan D."/>
            <person name="Jin S."/>
            <person name="Zhang L."/>
        </authorList>
    </citation>
    <scope>NUCLEOTIDE SEQUENCE [LARGE SCALE GENOMIC DNA]</scope>
    <source>
        <strain evidence="1">SQ_2022a</strain>
    </source>
</reference>
<name>A0ACC0FUF5_9ERIC</name>
<gene>
    <name evidence="1" type="ORF">LOK49_LG12G00906</name>
</gene>
<proteinExistence type="predicted"/>
<protein>
    <submittedName>
        <fullName evidence="1">Uncharacterized protein</fullName>
    </submittedName>
</protein>
<keyword evidence="2" id="KW-1185">Reference proteome</keyword>